<dbReference type="InterPro" id="IPR040442">
    <property type="entry name" value="Pyrv_kinase-like_dom_sf"/>
</dbReference>
<dbReference type="GO" id="GO:0003824">
    <property type="term" value="F:catalytic activity"/>
    <property type="evidence" value="ECO:0007669"/>
    <property type="project" value="InterPro"/>
</dbReference>
<evidence type="ECO:0000313" key="1">
    <source>
        <dbReference type="EMBL" id="MTV81257.1"/>
    </source>
</evidence>
<dbReference type="EMBL" id="WNJO01000001">
    <property type="protein sequence ID" value="MTV81257.1"/>
    <property type="molecule type" value="Genomic_DNA"/>
</dbReference>
<dbReference type="InterPro" id="IPR015813">
    <property type="entry name" value="Pyrv/PenolPyrv_kinase-like_dom"/>
</dbReference>
<protein>
    <submittedName>
        <fullName evidence="1">Carboxyvinyl-carboxyphosphonate phosphorylmutase</fullName>
    </submittedName>
</protein>
<keyword evidence="2" id="KW-1185">Reference proteome</keyword>
<organism evidence="1 2">
    <name type="scientific">Secundilactobacillus folii</name>
    <dbReference type="NCBI Taxonomy" id="2678357"/>
    <lineage>
        <taxon>Bacteria</taxon>
        <taxon>Bacillati</taxon>
        <taxon>Bacillota</taxon>
        <taxon>Bacilli</taxon>
        <taxon>Lactobacillales</taxon>
        <taxon>Lactobacillaceae</taxon>
        <taxon>Secundilactobacillus</taxon>
    </lineage>
</organism>
<proteinExistence type="predicted"/>
<gene>
    <name evidence="1" type="ORF">GM612_01140</name>
</gene>
<reference evidence="1 2" key="1">
    <citation type="submission" date="2019-11" db="EMBL/GenBank/DDBJ databases">
        <title>Lactobacillus sp. nov. CRM56-3, isolated from fermented tea leaves.</title>
        <authorList>
            <person name="Phuengjayaem S."/>
            <person name="Tanasupawat S."/>
        </authorList>
    </citation>
    <scope>NUCLEOTIDE SEQUENCE [LARGE SCALE GENOMIC DNA]</scope>
    <source>
        <strain evidence="1 2">CRM56-3</strain>
    </source>
</reference>
<dbReference type="PANTHER" id="PTHR42905:SF5">
    <property type="entry name" value="CARBOXYVINYL-CARBOXYPHOSPHONATE PHOSPHORYLMUTASE, CHLOROPLASTIC"/>
    <property type="match status" value="1"/>
</dbReference>
<dbReference type="AlphaFoldDB" id="A0A7X3C299"/>
<dbReference type="Proteomes" id="UP000466388">
    <property type="component" value="Unassembled WGS sequence"/>
</dbReference>
<evidence type="ECO:0000313" key="2">
    <source>
        <dbReference type="Proteomes" id="UP000466388"/>
    </source>
</evidence>
<sequence length="246" mass="26690">MLTLLTNLATTPNRLIPAAGDGETFSLLSQSAFPAILLDGTLSAKTLLAQDNQGLLTESEYAKFLRDMQLRKHGQLIADLQSGFGSPLNTYYAAQDLERSGADILLLNDQKYPSHSTNHPATTSAEDLLGKARAAQDALENPATELWIKLEGIKEYGVQEAQNRITYLANAGADAIIISHYQSEQLQALLDGHSKLPLLATWTPDTQPITGLAGWLDTGYLAQQAQTARQDALNKLLEGAIQYAEK</sequence>
<comment type="caution">
    <text evidence="1">The sequence shown here is derived from an EMBL/GenBank/DDBJ whole genome shotgun (WGS) entry which is preliminary data.</text>
</comment>
<dbReference type="Pfam" id="PF13714">
    <property type="entry name" value="PEP_mutase"/>
    <property type="match status" value="1"/>
</dbReference>
<dbReference type="PANTHER" id="PTHR42905">
    <property type="entry name" value="PHOSPHOENOLPYRUVATE CARBOXYLASE"/>
    <property type="match status" value="1"/>
</dbReference>
<dbReference type="SUPFAM" id="SSF51621">
    <property type="entry name" value="Phosphoenolpyruvate/pyruvate domain"/>
    <property type="match status" value="1"/>
</dbReference>
<accession>A0A7X3C299</accession>
<dbReference type="Gene3D" id="3.20.20.60">
    <property type="entry name" value="Phosphoenolpyruvate-binding domains"/>
    <property type="match status" value="1"/>
</dbReference>
<name>A0A7X3C299_9LACO</name>